<name>A0A8T2N9K3_9TELE</name>
<feature type="compositionally biased region" description="Low complexity" evidence="1">
    <location>
        <begin position="115"/>
        <end position="127"/>
    </location>
</feature>
<dbReference type="EMBL" id="JAFBMS010000103">
    <property type="protein sequence ID" value="KAG9336050.1"/>
    <property type="molecule type" value="Genomic_DNA"/>
</dbReference>
<keyword evidence="3" id="KW-1185">Reference proteome</keyword>
<reference evidence="2" key="1">
    <citation type="thesis" date="2021" institute="BYU ScholarsArchive" country="Provo, UT, USA">
        <title>Applications of and Algorithms for Genome Assembly and Genomic Analyses with an Emphasis on Marine Teleosts.</title>
        <authorList>
            <person name="Pickett B.D."/>
        </authorList>
    </citation>
    <scope>NUCLEOTIDE SEQUENCE</scope>
    <source>
        <strain evidence="2">HI-2016</strain>
    </source>
</reference>
<protein>
    <submittedName>
        <fullName evidence="2">Uncharacterized protein</fullName>
    </submittedName>
</protein>
<dbReference type="Proteomes" id="UP000824540">
    <property type="component" value="Unassembled WGS sequence"/>
</dbReference>
<evidence type="ECO:0000313" key="3">
    <source>
        <dbReference type="Proteomes" id="UP000824540"/>
    </source>
</evidence>
<organism evidence="2 3">
    <name type="scientific">Albula glossodonta</name>
    <name type="common">roundjaw bonefish</name>
    <dbReference type="NCBI Taxonomy" id="121402"/>
    <lineage>
        <taxon>Eukaryota</taxon>
        <taxon>Metazoa</taxon>
        <taxon>Chordata</taxon>
        <taxon>Craniata</taxon>
        <taxon>Vertebrata</taxon>
        <taxon>Euteleostomi</taxon>
        <taxon>Actinopterygii</taxon>
        <taxon>Neopterygii</taxon>
        <taxon>Teleostei</taxon>
        <taxon>Albuliformes</taxon>
        <taxon>Albulidae</taxon>
        <taxon>Albula</taxon>
    </lineage>
</organism>
<comment type="caution">
    <text evidence="2">The sequence shown here is derived from an EMBL/GenBank/DDBJ whole genome shotgun (WGS) entry which is preliminary data.</text>
</comment>
<evidence type="ECO:0000256" key="1">
    <source>
        <dbReference type="SAM" id="MobiDB-lite"/>
    </source>
</evidence>
<dbReference type="AlphaFoldDB" id="A0A8T2N9K3"/>
<feature type="region of interest" description="Disordered" evidence="1">
    <location>
        <begin position="115"/>
        <end position="138"/>
    </location>
</feature>
<evidence type="ECO:0000313" key="2">
    <source>
        <dbReference type="EMBL" id="KAG9336050.1"/>
    </source>
</evidence>
<feature type="region of interest" description="Disordered" evidence="1">
    <location>
        <begin position="154"/>
        <end position="186"/>
    </location>
</feature>
<sequence length="186" mass="19465">METDAGACFTVSWALPRRVRADSSRVKRGRGRGVVPWFRGETGVSPGVSPAVDPATVGPASVGPASMGPTIVLCSVSGRGFLPRFPAPANGDSSSAAVPSSASYHWHWKSRRQASRSSGASSPIACSPSPPSDSSRKLADGRCSFAAWVPPTSLSNRRVGKRAEERFQSHSSSSFRAISVAGQRPV</sequence>
<proteinExistence type="predicted"/>
<accession>A0A8T2N9K3</accession>
<gene>
    <name evidence="2" type="ORF">JZ751_003316</name>
</gene>